<sequence>MDTSVELVIRKLLSAVDTYRATDLHLSVGNPPMMRVAGKLAPVPDQPLLTPSFMETIVLSWLDDDDRERLYEKKDLTVAKTFENKKRFRISVFYQQGHLSAALMLVPDIIPTVQQLGLPVAAQQLASVNSGLVLVIGPYGSQQDLTIASFIESRNQNTQSHIVTIEEPVEVLFNDNRSVIDQREVGKDVPSVAQGLKFILEEDVDVVMVTDLSDHDAMRMALQVAGSGKVIYAIMNATTIVGALTTIIHSYPGEDQDQARSELAGNLAGVINQRLVTSVAGDKVMLAEVMVPNDPIKNIIQTGELAQLPNAMQTSVGDPGIRTMTLAVQEAAQRGLITRQDVDRLVPQQRRLT</sequence>
<evidence type="ECO:0000313" key="3">
    <source>
        <dbReference type="EMBL" id="PIW36987.1"/>
    </source>
</evidence>
<dbReference type="InterPro" id="IPR027417">
    <property type="entry name" value="P-loop_NTPase"/>
</dbReference>
<comment type="caution">
    <text evidence="3">The sequence shown here is derived from an EMBL/GenBank/DDBJ whole genome shotgun (WGS) entry which is preliminary data.</text>
</comment>
<dbReference type="Gene3D" id="3.30.450.90">
    <property type="match status" value="1"/>
</dbReference>
<evidence type="ECO:0000259" key="2">
    <source>
        <dbReference type="Pfam" id="PF00437"/>
    </source>
</evidence>
<evidence type="ECO:0000256" key="1">
    <source>
        <dbReference type="ARBA" id="ARBA00006611"/>
    </source>
</evidence>
<dbReference type="EMBL" id="PFGC01000032">
    <property type="protein sequence ID" value="PIW36987.1"/>
    <property type="molecule type" value="Genomic_DNA"/>
</dbReference>
<dbReference type="SUPFAM" id="SSF52540">
    <property type="entry name" value="P-loop containing nucleoside triphosphate hydrolases"/>
    <property type="match status" value="1"/>
</dbReference>
<name>A0A2M7H447_9BACT</name>
<dbReference type="Proteomes" id="UP000230292">
    <property type="component" value="Unassembled WGS sequence"/>
</dbReference>
<dbReference type="GO" id="GO:0016887">
    <property type="term" value="F:ATP hydrolysis activity"/>
    <property type="evidence" value="ECO:0007669"/>
    <property type="project" value="InterPro"/>
</dbReference>
<reference evidence="3 4" key="1">
    <citation type="submission" date="2017-09" db="EMBL/GenBank/DDBJ databases">
        <title>Depth-based differentiation of microbial function through sediment-hosted aquifers and enrichment of novel symbionts in the deep terrestrial subsurface.</title>
        <authorList>
            <person name="Probst A.J."/>
            <person name="Ladd B."/>
            <person name="Jarett J.K."/>
            <person name="Geller-Mcgrath D.E."/>
            <person name="Sieber C.M."/>
            <person name="Emerson J.B."/>
            <person name="Anantharaman K."/>
            <person name="Thomas B.C."/>
            <person name="Malmstrom R."/>
            <person name="Stieglmeier M."/>
            <person name="Klingl A."/>
            <person name="Woyke T."/>
            <person name="Ryan C.M."/>
            <person name="Banfield J.F."/>
        </authorList>
    </citation>
    <scope>NUCLEOTIDE SEQUENCE [LARGE SCALE GENOMIC DNA]</scope>
    <source>
        <strain evidence="3">CG15_BIG_FIL_POST_REV_8_21_14_020_45_12</strain>
    </source>
</reference>
<dbReference type="PANTHER" id="PTHR30486">
    <property type="entry name" value="TWITCHING MOTILITY PROTEIN PILT"/>
    <property type="match status" value="1"/>
</dbReference>
<protein>
    <recommendedName>
        <fullName evidence="2">Bacterial type II secretion system protein E domain-containing protein</fullName>
    </recommendedName>
</protein>
<dbReference type="InterPro" id="IPR050921">
    <property type="entry name" value="T4SS_GSP_E_ATPase"/>
</dbReference>
<feature type="domain" description="Bacterial type II secretion system protein E" evidence="2">
    <location>
        <begin position="124"/>
        <end position="278"/>
    </location>
</feature>
<dbReference type="InterPro" id="IPR001482">
    <property type="entry name" value="T2SS/T4SS_dom"/>
</dbReference>
<dbReference type="AlphaFoldDB" id="A0A2M7H447"/>
<comment type="similarity">
    <text evidence="1">Belongs to the GSP E family.</text>
</comment>
<dbReference type="Gene3D" id="3.40.50.300">
    <property type="entry name" value="P-loop containing nucleotide triphosphate hydrolases"/>
    <property type="match status" value="1"/>
</dbReference>
<gene>
    <name evidence="3" type="ORF">COW24_02540</name>
</gene>
<evidence type="ECO:0000313" key="4">
    <source>
        <dbReference type="Proteomes" id="UP000230292"/>
    </source>
</evidence>
<proteinExistence type="inferred from homology"/>
<organism evidence="3 4">
    <name type="scientific">Candidatus Kerfeldbacteria bacterium CG15_BIG_FIL_POST_REV_8_21_14_020_45_12</name>
    <dbReference type="NCBI Taxonomy" id="2014247"/>
    <lineage>
        <taxon>Bacteria</taxon>
        <taxon>Candidatus Kerfeldiibacteriota</taxon>
    </lineage>
</organism>
<accession>A0A2M7H447</accession>
<dbReference type="Pfam" id="PF00437">
    <property type="entry name" value="T2SSE"/>
    <property type="match status" value="1"/>
</dbReference>